<dbReference type="PANTHER" id="PTHR45791">
    <property type="entry name" value="CALCIUM AND INTEGRIN BINDING FAMILY MEMBER 2"/>
    <property type="match status" value="1"/>
</dbReference>
<evidence type="ECO:0000313" key="8">
    <source>
        <dbReference type="Proteomes" id="UP000018936"/>
    </source>
</evidence>
<dbReference type="PROSITE" id="PS00018">
    <property type="entry name" value="EF_HAND_1"/>
    <property type="match status" value="1"/>
</dbReference>
<keyword evidence="2" id="KW-0677">Repeat</keyword>
<gene>
    <name evidence="7" type="primary">Cib1</name>
    <name evidence="7" type="ORF">L345_08626</name>
</gene>
<accession>V8NV93</accession>
<keyword evidence="8" id="KW-1185">Reference proteome</keyword>
<dbReference type="Proteomes" id="UP000018936">
    <property type="component" value="Unassembled WGS sequence"/>
</dbReference>
<feature type="domain" description="EF-hand" evidence="6">
    <location>
        <begin position="115"/>
        <end position="150"/>
    </location>
</feature>
<dbReference type="GO" id="GO:0005509">
    <property type="term" value="F:calcium ion binding"/>
    <property type="evidence" value="ECO:0007669"/>
    <property type="project" value="InterPro"/>
</dbReference>
<dbReference type="InterPro" id="IPR011992">
    <property type="entry name" value="EF-hand-dom_pair"/>
</dbReference>
<dbReference type="Pfam" id="PF13499">
    <property type="entry name" value="EF-hand_7"/>
    <property type="match status" value="1"/>
</dbReference>
<dbReference type="InterPro" id="IPR018247">
    <property type="entry name" value="EF_Hand_1_Ca_BS"/>
</dbReference>
<dbReference type="PROSITE" id="PS50222">
    <property type="entry name" value="EF_HAND_2"/>
    <property type="match status" value="1"/>
</dbReference>
<name>V8NV93_OPHHA</name>
<dbReference type="PANTHER" id="PTHR45791:SF1">
    <property type="entry name" value="CALCIUM AND INTEGRIN BINDING FAMILY MEMBER 1"/>
    <property type="match status" value="1"/>
</dbReference>
<dbReference type="InterPro" id="IPR002048">
    <property type="entry name" value="EF_hand_dom"/>
</dbReference>
<keyword evidence="7" id="KW-0401">Integrin</keyword>
<dbReference type="InterPro" id="IPR051433">
    <property type="entry name" value="CIBP"/>
</dbReference>
<keyword evidence="4" id="KW-0460">Magnesium</keyword>
<dbReference type="GO" id="GO:0007229">
    <property type="term" value="P:integrin-mediated signaling pathway"/>
    <property type="evidence" value="ECO:0007669"/>
    <property type="project" value="UniProtKB-KW"/>
</dbReference>
<dbReference type="GO" id="GO:0000287">
    <property type="term" value="F:magnesium ion binding"/>
    <property type="evidence" value="ECO:0007669"/>
    <property type="project" value="TreeGrafter"/>
</dbReference>
<dbReference type="SUPFAM" id="SSF47473">
    <property type="entry name" value="EF-hand"/>
    <property type="match status" value="1"/>
</dbReference>
<protein>
    <submittedName>
        <fullName evidence="7">Calcium and integrin-binding protein 1</fullName>
    </submittedName>
</protein>
<comment type="caution">
    <text evidence="7">The sequence shown here is derived from an EMBL/GenBank/DDBJ whole genome shotgun (WGS) entry which is preliminary data.</text>
</comment>
<feature type="region of interest" description="Disordered" evidence="5">
    <location>
        <begin position="34"/>
        <end position="64"/>
    </location>
</feature>
<dbReference type="EMBL" id="AZIM01001840">
    <property type="protein sequence ID" value="ETE65603.1"/>
    <property type="molecule type" value="Genomic_DNA"/>
</dbReference>
<evidence type="ECO:0000256" key="3">
    <source>
        <dbReference type="ARBA" id="ARBA00022837"/>
    </source>
</evidence>
<feature type="non-terminal residue" evidence="7">
    <location>
        <position position="1"/>
    </location>
</feature>
<dbReference type="OrthoDB" id="114727at2759"/>
<dbReference type="Gene3D" id="1.10.238.10">
    <property type="entry name" value="EF-hand"/>
    <property type="match status" value="1"/>
</dbReference>
<dbReference type="CDD" id="cd00051">
    <property type="entry name" value="EFh"/>
    <property type="match status" value="1"/>
</dbReference>
<keyword evidence="3" id="KW-0106">Calcium</keyword>
<evidence type="ECO:0000256" key="5">
    <source>
        <dbReference type="SAM" id="MobiDB-lite"/>
    </source>
</evidence>
<dbReference type="AlphaFoldDB" id="V8NV93"/>
<evidence type="ECO:0000313" key="7">
    <source>
        <dbReference type="EMBL" id="ETE65603.1"/>
    </source>
</evidence>
<keyword evidence="1" id="KW-0479">Metal-binding</keyword>
<proteinExistence type="predicted"/>
<evidence type="ECO:0000256" key="4">
    <source>
        <dbReference type="ARBA" id="ARBA00022842"/>
    </source>
</evidence>
<evidence type="ECO:0000259" key="6">
    <source>
        <dbReference type="PROSITE" id="PS50222"/>
    </source>
</evidence>
<feature type="compositionally biased region" description="Low complexity" evidence="5">
    <location>
        <begin position="46"/>
        <end position="62"/>
    </location>
</feature>
<feature type="region of interest" description="Disordered" evidence="5">
    <location>
        <begin position="189"/>
        <end position="220"/>
    </location>
</feature>
<sequence>MADCKGLVQSKFHTCKIKLEKGLCVSQEDLQSRNPHHAKSLPEPPTSLSLASSGAAPPGEGAPHCRGNLRILAGGALGPGPENFDDDGTLDKKDLEKLVNSLTGEGEDSRLSLLEMEQLIQNILEESDIDKDGTINLSEFQHIISRSPDFTSAQFIGSQTNVSPRLSFPKTGCSTRVSPFTGVFQEGLRYHTSYPPSNGPSHTGQRNRSQVPTDPEEAHRQVVPFRPLLAVLVRADRLS</sequence>
<feature type="compositionally biased region" description="Polar residues" evidence="5">
    <location>
        <begin position="194"/>
        <end position="212"/>
    </location>
</feature>
<reference evidence="7 8" key="1">
    <citation type="journal article" date="2013" name="Proc. Natl. Acad. Sci. U.S.A.">
        <title>The king cobra genome reveals dynamic gene evolution and adaptation in the snake venom system.</title>
        <authorList>
            <person name="Vonk F.J."/>
            <person name="Casewell N.R."/>
            <person name="Henkel C.V."/>
            <person name="Heimberg A.M."/>
            <person name="Jansen H.J."/>
            <person name="McCleary R.J."/>
            <person name="Kerkkamp H.M."/>
            <person name="Vos R.A."/>
            <person name="Guerreiro I."/>
            <person name="Calvete J.J."/>
            <person name="Wuster W."/>
            <person name="Woods A.E."/>
            <person name="Logan J.M."/>
            <person name="Harrison R.A."/>
            <person name="Castoe T.A."/>
            <person name="de Koning A.P."/>
            <person name="Pollock D.D."/>
            <person name="Yandell M."/>
            <person name="Calderon D."/>
            <person name="Renjifo C."/>
            <person name="Currier R.B."/>
            <person name="Salgado D."/>
            <person name="Pla D."/>
            <person name="Sanz L."/>
            <person name="Hyder A.S."/>
            <person name="Ribeiro J.M."/>
            <person name="Arntzen J.W."/>
            <person name="van den Thillart G.E."/>
            <person name="Boetzer M."/>
            <person name="Pirovano W."/>
            <person name="Dirks R.P."/>
            <person name="Spaink H.P."/>
            <person name="Duboule D."/>
            <person name="McGlinn E."/>
            <person name="Kini R.M."/>
            <person name="Richardson M.K."/>
        </authorList>
    </citation>
    <scope>NUCLEOTIDE SEQUENCE</scope>
    <source>
        <tissue evidence="7">Blood</tissue>
    </source>
</reference>
<organism evidence="7 8">
    <name type="scientific">Ophiophagus hannah</name>
    <name type="common">King cobra</name>
    <name type="synonym">Naja hannah</name>
    <dbReference type="NCBI Taxonomy" id="8665"/>
    <lineage>
        <taxon>Eukaryota</taxon>
        <taxon>Metazoa</taxon>
        <taxon>Chordata</taxon>
        <taxon>Craniata</taxon>
        <taxon>Vertebrata</taxon>
        <taxon>Euteleostomi</taxon>
        <taxon>Lepidosauria</taxon>
        <taxon>Squamata</taxon>
        <taxon>Bifurcata</taxon>
        <taxon>Unidentata</taxon>
        <taxon>Episquamata</taxon>
        <taxon>Toxicofera</taxon>
        <taxon>Serpentes</taxon>
        <taxon>Colubroidea</taxon>
        <taxon>Elapidae</taxon>
        <taxon>Elapinae</taxon>
        <taxon>Ophiophagus</taxon>
    </lineage>
</organism>
<evidence type="ECO:0000256" key="1">
    <source>
        <dbReference type="ARBA" id="ARBA00022723"/>
    </source>
</evidence>
<dbReference type="SMART" id="SM00054">
    <property type="entry name" value="EFh"/>
    <property type="match status" value="1"/>
</dbReference>
<evidence type="ECO:0000256" key="2">
    <source>
        <dbReference type="ARBA" id="ARBA00022737"/>
    </source>
</evidence>